<dbReference type="PANTHER" id="PTHR42648:SF28">
    <property type="entry name" value="TRANSPOSON-ENCODED PROTEIN WITH RIBONUCLEASE H-LIKE AND RETROVIRUS ZINC FINGER-LIKE DOMAINS"/>
    <property type="match status" value="1"/>
</dbReference>
<protein>
    <recommendedName>
        <fullName evidence="2">Integrase catalytic domain-containing protein</fullName>
    </recommendedName>
</protein>
<dbReference type="InterPro" id="IPR057670">
    <property type="entry name" value="SH3_retrovirus"/>
</dbReference>
<dbReference type="InterPro" id="IPR012337">
    <property type="entry name" value="RNaseH-like_sf"/>
</dbReference>
<dbReference type="OrthoDB" id="6776856at2759"/>
<dbReference type="Pfam" id="PF25597">
    <property type="entry name" value="SH3_retrovirus"/>
    <property type="match status" value="1"/>
</dbReference>
<dbReference type="InterPro" id="IPR001584">
    <property type="entry name" value="Integrase_cat-core"/>
</dbReference>
<sequence>MGWLHLTVPGTPQQNGLAERMNRTQLERLRCIRLNAGLPKGFWGELVTTAAYLINRSPSQAMNMKTPMEVWTRVKPDSNHLRVIGSVVYAHMSQDKLDARSHKCILLGYPEGVKGYMLWKLEVGSSRILVSKDVEFQEEVLYKHVVGTNIEESMRPEQIQEKVLIEMESINVCGNLEVDGVGVNSEHEAGISDQKIEVWQRPPASGNRESGDGRCEAVTDDG</sequence>
<dbReference type="EMBL" id="SZYD01000002">
    <property type="protein sequence ID" value="KAD7117483.1"/>
    <property type="molecule type" value="Genomic_DNA"/>
</dbReference>
<dbReference type="GO" id="GO:0003676">
    <property type="term" value="F:nucleic acid binding"/>
    <property type="evidence" value="ECO:0007669"/>
    <property type="project" value="InterPro"/>
</dbReference>
<keyword evidence="4" id="KW-1185">Reference proteome</keyword>
<dbReference type="InterPro" id="IPR039537">
    <property type="entry name" value="Retrotran_Ty1/copia-like"/>
</dbReference>
<accession>A0A5N6PW83</accession>
<gene>
    <name evidence="3" type="ORF">E3N88_04751</name>
</gene>
<evidence type="ECO:0000313" key="3">
    <source>
        <dbReference type="EMBL" id="KAD7117483.1"/>
    </source>
</evidence>
<feature type="domain" description="Integrase catalytic" evidence="2">
    <location>
        <begin position="1"/>
        <end position="75"/>
    </location>
</feature>
<feature type="compositionally biased region" description="Basic and acidic residues" evidence="1">
    <location>
        <begin position="209"/>
        <end position="222"/>
    </location>
</feature>
<dbReference type="PANTHER" id="PTHR42648">
    <property type="entry name" value="TRANSPOSASE, PUTATIVE-RELATED"/>
    <property type="match status" value="1"/>
</dbReference>
<name>A0A5N6PW83_9ASTR</name>
<dbReference type="SUPFAM" id="SSF53098">
    <property type="entry name" value="Ribonuclease H-like"/>
    <property type="match status" value="1"/>
</dbReference>
<dbReference type="Proteomes" id="UP000326396">
    <property type="component" value="Linkage Group LG10"/>
</dbReference>
<dbReference type="Gene3D" id="3.30.420.10">
    <property type="entry name" value="Ribonuclease H-like superfamily/Ribonuclease H"/>
    <property type="match status" value="1"/>
</dbReference>
<organism evidence="3 4">
    <name type="scientific">Mikania micrantha</name>
    <name type="common">bitter vine</name>
    <dbReference type="NCBI Taxonomy" id="192012"/>
    <lineage>
        <taxon>Eukaryota</taxon>
        <taxon>Viridiplantae</taxon>
        <taxon>Streptophyta</taxon>
        <taxon>Embryophyta</taxon>
        <taxon>Tracheophyta</taxon>
        <taxon>Spermatophyta</taxon>
        <taxon>Magnoliopsida</taxon>
        <taxon>eudicotyledons</taxon>
        <taxon>Gunneridae</taxon>
        <taxon>Pentapetalae</taxon>
        <taxon>asterids</taxon>
        <taxon>campanulids</taxon>
        <taxon>Asterales</taxon>
        <taxon>Asteraceae</taxon>
        <taxon>Asteroideae</taxon>
        <taxon>Heliantheae alliance</taxon>
        <taxon>Eupatorieae</taxon>
        <taxon>Mikania</taxon>
    </lineage>
</organism>
<reference evidence="3 4" key="1">
    <citation type="submission" date="2019-05" db="EMBL/GenBank/DDBJ databases">
        <title>Mikania micrantha, genome provides insights into the molecular mechanism of rapid growth.</title>
        <authorList>
            <person name="Liu B."/>
        </authorList>
    </citation>
    <scope>NUCLEOTIDE SEQUENCE [LARGE SCALE GENOMIC DNA]</scope>
    <source>
        <strain evidence="3">NLD-2019</strain>
        <tissue evidence="3">Leaf</tissue>
    </source>
</reference>
<dbReference type="PROSITE" id="PS50994">
    <property type="entry name" value="INTEGRASE"/>
    <property type="match status" value="1"/>
</dbReference>
<dbReference type="GO" id="GO:0015074">
    <property type="term" value="P:DNA integration"/>
    <property type="evidence" value="ECO:0007669"/>
    <property type="project" value="InterPro"/>
</dbReference>
<comment type="caution">
    <text evidence="3">The sequence shown here is derived from an EMBL/GenBank/DDBJ whole genome shotgun (WGS) entry which is preliminary data.</text>
</comment>
<proteinExistence type="predicted"/>
<dbReference type="InterPro" id="IPR036397">
    <property type="entry name" value="RNaseH_sf"/>
</dbReference>
<dbReference type="AlphaFoldDB" id="A0A5N6PW83"/>
<evidence type="ECO:0000259" key="2">
    <source>
        <dbReference type="PROSITE" id="PS50994"/>
    </source>
</evidence>
<evidence type="ECO:0000256" key="1">
    <source>
        <dbReference type="SAM" id="MobiDB-lite"/>
    </source>
</evidence>
<feature type="region of interest" description="Disordered" evidence="1">
    <location>
        <begin position="192"/>
        <end position="222"/>
    </location>
</feature>
<evidence type="ECO:0000313" key="4">
    <source>
        <dbReference type="Proteomes" id="UP000326396"/>
    </source>
</evidence>